<evidence type="ECO:0000256" key="1">
    <source>
        <dbReference type="SAM" id="MobiDB-lite"/>
    </source>
</evidence>
<protein>
    <submittedName>
        <fullName evidence="3">Uncharacterized protein</fullName>
    </submittedName>
</protein>
<feature type="compositionally biased region" description="Low complexity" evidence="1">
    <location>
        <begin position="398"/>
        <end position="408"/>
    </location>
</feature>
<proteinExistence type="predicted"/>
<feature type="signal peptide" evidence="2">
    <location>
        <begin position="1"/>
        <end position="28"/>
    </location>
</feature>
<dbReference type="PANTHER" id="PTHR21228:SF40">
    <property type="entry name" value="LD45607P"/>
    <property type="match status" value="1"/>
</dbReference>
<dbReference type="GO" id="GO:0005759">
    <property type="term" value="C:mitochondrial matrix"/>
    <property type="evidence" value="ECO:0007669"/>
    <property type="project" value="TreeGrafter"/>
</dbReference>
<dbReference type="GO" id="GO:0003723">
    <property type="term" value="F:RNA binding"/>
    <property type="evidence" value="ECO:0007669"/>
    <property type="project" value="TreeGrafter"/>
</dbReference>
<evidence type="ECO:0000313" key="4">
    <source>
        <dbReference type="Proteomes" id="UP001165122"/>
    </source>
</evidence>
<keyword evidence="4" id="KW-1185">Reference proteome</keyword>
<sequence>MTFSILKLRMIQVFTLILLILPMHVTSSNPSTSTPSSLLSSSSKIPSIKRSQDIFLRIRTTSPIDGILASSVLNAIADSEGGEREENVQESRYFNYVSPILSDRRFEQVVECVLCMIESFVDDTITGNSTVSILNSEFDLMCASKSAYALTRLGAHNSEKLCTIQPRKIMKGLSKYSKALLSSNSTDLKPSEVSYCCYVFGYVYRFSGIRCEGTLSECCRRMVEGEMYKNMLVEDLVRVLSGLGEMKIEGEVVEKGIEGVKRRLVKLLKFGVPDESEEDSQTQTKDVSEMTTLKMTNLPEIQSPPKNSTSNTEEVDSDTARIAVAAANEEREKMSDGDTVVVDAATILAAAKAEAEEAVQTEAVIDKMERAEGGDEKKAEEVITKIEQVESEEGTEGAGVTEVAPEVDPSVEDPSADPSPVPVSFTPQDLSIIMWSLTTQSKQTSQILNLAVKHLHLAGTSAFEKMEGMDLANVAWAIAKGSGKNLYSKKTRKMLAREDVRGVLGQIAKWSLVRMGVAPDDVPIDCRDEKDGPDSFQPATLAKLMWAVAFCSNKEGVQFTKGSGDILPKLAQSAIEIAGSRLDKFSCDELGRIAWAYGKLGDISQSQHISHTYSTTGRIYAVIELALRQWETSQLKSISPDSEEKEAVPLNDLPMDTGILCKTTWSFVKLINRNTSNHRRKGGNDLVHLTAKIFSINGGEMLKALSARDLARLIWSAAMSLDGGGVVLTSGEGTSKRRASFVKLGNCAVDMLNEEGFNTLLPSDTAEILWGLAELGVAGSLKVPINLTVDDIEELDGRLNSKVLSGLITMGYFNKPNADLTLLRNLLVGLQTKIGAFGVGDIRRSVWILTKMRKSVYGLIKNSADDDSGESNSEEILDEIGDILEKIAQRLAGETKDMTGNLGASDMRILLQSYIDLGLRADDMFDRISSEVSKRLSTLSHPNSEVSGVPKTLNEIISSLNDEIEEDKPPNISEAVKEVNVRLTRLKSGSNCNIESVLKDVEDEASFELGRCKSVVERYEKGGWEGGGFRSEEGGRSKKAEVVEGERVLKQNI</sequence>
<reference evidence="4" key="1">
    <citation type="journal article" date="2023" name="Commun. Biol.">
        <title>Genome analysis of Parmales, the sister group of diatoms, reveals the evolutionary specialization of diatoms from phago-mixotrophs to photoautotrophs.</title>
        <authorList>
            <person name="Ban H."/>
            <person name="Sato S."/>
            <person name="Yoshikawa S."/>
            <person name="Yamada K."/>
            <person name="Nakamura Y."/>
            <person name="Ichinomiya M."/>
            <person name="Sato N."/>
            <person name="Blanc-Mathieu R."/>
            <person name="Endo H."/>
            <person name="Kuwata A."/>
            <person name="Ogata H."/>
        </authorList>
    </citation>
    <scope>NUCLEOTIDE SEQUENCE [LARGE SCALE GENOMIC DNA]</scope>
    <source>
        <strain evidence="4">NIES 3700</strain>
    </source>
</reference>
<name>A0A9W7F705_9STRA</name>
<feature type="region of interest" description="Disordered" evidence="1">
    <location>
        <begin position="389"/>
        <end position="422"/>
    </location>
</feature>
<evidence type="ECO:0000256" key="2">
    <source>
        <dbReference type="SAM" id="SignalP"/>
    </source>
</evidence>
<feature type="chain" id="PRO_5040717548" evidence="2">
    <location>
        <begin position="29"/>
        <end position="1053"/>
    </location>
</feature>
<keyword evidence="2" id="KW-0732">Signal</keyword>
<dbReference type="EMBL" id="BRXW01000089">
    <property type="protein sequence ID" value="GMI05679.1"/>
    <property type="molecule type" value="Genomic_DNA"/>
</dbReference>
<dbReference type="PANTHER" id="PTHR21228">
    <property type="entry name" value="FAST LEU-RICH DOMAIN-CONTAINING"/>
    <property type="match status" value="1"/>
</dbReference>
<dbReference type="GO" id="GO:0044528">
    <property type="term" value="P:regulation of mitochondrial mRNA stability"/>
    <property type="evidence" value="ECO:0007669"/>
    <property type="project" value="TreeGrafter"/>
</dbReference>
<organism evidence="3 4">
    <name type="scientific">Triparma laevis f. longispina</name>
    <dbReference type="NCBI Taxonomy" id="1714387"/>
    <lineage>
        <taxon>Eukaryota</taxon>
        <taxon>Sar</taxon>
        <taxon>Stramenopiles</taxon>
        <taxon>Ochrophyta</taxon>
        <taxon>Bolidophyceae</taxon>
        <taxon>Parmales</taxon>
        <taxon>Triparmaceae</taxon>
        <taxon>Triparma</taxon>
    </lineage>
</organism>
<dbReference type="Proteomes" id="UP001165122">
    <property type="component" value="Unassembled WGS sequence"/>
</dbReference>
<comment type="caution">
    <text evidence="3">The sequence shown here is derived from an EMBL/GenBank/DDBJ whole genome shotgun (WGS) entry which is preliminary data.</text>
</comment>
<dbReference type="InterPro" id="IPR050870">
    <property type="entry name" value="FAST_kinase"/>
</dbReference>
<feature type="region of interest" description="Disordered" evidence="1">
    <location>
        <begin position="299"/>
        <end position="318"/>
    </location>
</feature>
<accession>A0A9W7F705</accession>
<dbReference type="GO" id="GO:0035770">
    <property type="term" value="C:ribonucleoprotein granule"/>
    <property type="evidence" value="ECO:0007669"/>
    <property type="project" value="TreeGrafter"/>
</dbReference>
<dbReference type="AlphaFoldDB" id="A0A9W7F705"/>
<dbReference type="OrthoDB" id="42265at2759"/>
<evidence type="ECO:0000313" key="3">
    <source>
        <dbReference type="EMBL" id="GMI05679.1"/>
    </source>
</evidence>
<dbReference type="GO" id="GO:0000963">
    <property type="term" value="P:mitochondrial RNA processing"/>
    <property type="evidence" value="ECO:0007669"/>
    <property type="project" value="TreeGrafter"/>
</dbReference>
<gene>
    <name evidence="3" type="ORF">TrLO_g9244</name>
</gene>